<protein>
    <submittedName>
        <fullName evidence="5">CAP domain-containing protein</fullName>
    </submittedName>
</protein>
<dbReference type="Pfam" id="PF13205">
    <property type="entry name" value="Big_5"/>
    <property type="match status" value="1"/>
</dbReference>
<feature type="chain" id="PRO_5047176371" evidence="2">
    <location>
        <begin position="28"/>
        <end position="523"/>
    </location>
</feature>
<evidence type="ECO:0000313" key="5">
    <source>
        <dbReference type="EMBL" id="MCY6959424.1"/>
    </source>
</evidence>
<name>A0ABT4DAT8_9CLOT</name>
<dbReference type="RefSeq" id="WP_268061854.1">
    <property type="nucleotide sequence ID" value="NZ_JAPQFJ010000013.1"/>
</dbReference>
<dbReference type="Pfam" id="PF00188">
    <property type="entry name" value="CAP"/>
    <property type="match status" value="1"/>
</dbReference>
<feature type="domain" description="SCP" evidence="3">
    <location>
        <begin position="331"/>
        <end position="503"/>
    </location>
</feature>
<dbReference type="Proteomes" id="UP001144612">
    <property type="component" value="Unassembled WGS sequence"/>
</dbReference>
<dbReference type="InterPro" id="IPR014755">
    <property type="entry name" value="Cu-Rt/internalin_Ig-like"/>
</dbReference>
<dbReference type="InterPro" id="IPR014044">
    <property type="entry name" value="CAP_dom"/>
</dbReference>
<proteinExistence type="predicted"/>
<keyword evidence="6" id="KW-1185">Reference proteome</keyword>
<evidence type="ECO:0000259" key="3">
    <source>
        <dbReference type="Pfam" id="PF00188"/>
    </source>
</evidence>
<evidence type="ECO:0000256" key="2">
    <source>
        <dbReference type="SAM" id="SignalP"/>
    </source>
</evidence>
<dbReference type="Gene3D" id="2.60.40.1220">
    <property type="match status" value="1"/>
</dbReference>
<evidence type="ECO:0000313" key="6">
    <source>
        <dbReference type="Proteomes" id="UP001144612"/>
    </source>
</evidence>
<dbReference type="Gene3D" id="3.40.33.10">
    <property type="entry name" value="CAP"/>
    <property type="match status" value="1"/>
</dbReference>
<organism evidence="5 6">
    <name type="scientific">Clostridium brassicae</name>
    <dbReference type="NCBI Taxonomy" id="2999072"/>
    <lineage>
        <taxon>Bacteria</taxon>
        <taxon>Bacillati</taxon>
        <taxon>Bacillota</taxon>
        <taxon>Clostridia</taxon>
        <taxon>Eubacteriales</taxon>
        <taxon>Clostridiaceae</taxon>
        <taxon>Clostridium</taxon>
    </lineage>
</organism>
<dbReference type="InterPro" id="IPR035940">
    <property type="entry name" value="CAP_sf"/>
</dbReference>
<gene>
    <name evidence="5" type="ORF">OW729_12470</name>
</gene>
<dbReference type="SUPFAM" id="SSF55797">
    <property type="entry name" value="PR-1-like"/>
    <property type="match status" value="1"/>
</dbReference>
<keyword evidence="1 2" id="KW-0732">Signal</keyword>
<feature type="domain" description="SbsA Ig-like" evidence="4">
    <location>
        <begin position="57"/>
        <end position="148"/>
    </location>
</feature>
<evidence type="ECO:0000259" key="4">
    <source>
        <dbReference type="Pfam" id="PF13205"/>
    </source>
</evidence>
<feature type="signal peptide" evidence="2">
    <location>
        <begin position="1"/>
        <end position="27"/>
    </location>
</feature>
<accession>A0ABT4DAT8</accession>
<comment type="caution">
    <text evidence="5">The sequence shown here is derived from an EMBL/GenBank/DDBJ whole genome shotgun (WGS) entry which is preliminary data.</text>
</comment>
<evidence type="ECO:0000256" key="1">
    <source>
        <dbReference type="ARBA" id="ARBA00022729"/>
    </source>
</evidence>
<dbReference type="InterPro" id="IPR032812">
    <property type="entry name" value="SbsA_Ig"/>
</dbReference>
<reference evidence="5" key="1">
    <citation type="submission" date="2022-12" db="EMBL/GenBank/DDBJ databases">
        <title>Clostridium sp. nov., isolated from industrial wastewater.</title>
        <authorList>
            <person name="Jiayan W."/>
        </authorList>
    </citation>
    <scope>NUCLEOTIDE SEQUENCE</scope>
    <source>
        <strain evidence="5">ZC22-4</strain>
    </source>
</reference>
<dbReference type="EMBL" id="JAPQFJ010000013">
    <property type="protein sequence ID" value="MCY6959424.1"/>
    <property type="molecule type" value="Genomic_DNA"/>
</dbReference>
<sequence>MKNKKISALIIGAAILAAGAGTIPANAQTQTPSNTTKEYVTAIKVQAVKGHKDLPSKQNIDSNKTFAIQFNTEIDFSTVSRNNVKVTDKTGSTVPVTLKLKEGNSKILLVEAPKGGYKSGENYTLNIYEGIKTKKGKGLGHTVTMKFTVKSNDSGSETEIPTNRDSMDVIIGTLKGKRSYDMSSGNDYKKLSAWNSSRTTEQMQEMFNVKNYYDYENSIVTFLNKYKNSKYRDITDLDYYKKLPNLTINFDNVNNSNEYSVSYSYDSTLTHYFGKSFRDFDDINYQAVTVAPSNMRGTDIWYATVSFLRDYKTKHREGVFVWRTDVEKEMLDEINKRRKEKGMNPLKLDNDLIAMAKHSAKLSQLGFSHNSMFVKPLPLTGGTNKLWARGSVPYAYKNTSDKDSYIDVVNFEDNAKRMFGYNKEVKAISEATAIYTNGKEILNAWEMKGNIFSDEWSSLNYYDDRVKDVPYGISKERFDMPIKLEENIYNPNMKTIGIGCVHEPPISEIEFNGSLGVFIVTSK</sequence>